<dbReference type="Proteomes" id="UP000054858">
    <property type="component" value="Unassembled WGS sequence"/>
</dbReference>
<evidence type="ECO:0000256" key="1">
    <source>
        <dbReference type="SAM" id="Phobius"/>
    </source>
</evidence>
<comment type="caution">
    <text evidence="2">The sequence shown here is derived from an EMBL/GenBank/DDBJ whole genome shotgun (WGS) entry which is preliminary data.</text>
</comment>
<feature type="transmembrane region" description="Helical" evidence="1">
    <location>
        <begin position="6"/>
        <end position="31"/>
    </location>
</feature>
<feature type="transmembrane region" description="Helical" evidence="1">
    <location>
        <begin position="148"/>
        <end position="166"/>
    </location>
</feature>
<gene>
    <name evidence="2" type="ORF">Loak_0456</name>
</gene>
<evidence type="ECO:0000313" key="2">
    <source>
        <dbReference type="EMBL" id="KTD43906.1"/>
    </source>
</evidence>
<keyword evidence="1" id="KW-0812">Transmembrane</keyword>
<dbReference type="RefSeq" id="WP_025385025.1">
    <property type="nucleotide sequence ID" value="NZ_LCUA01000006.1"/>
</dbReference>
<evidence type="ECO:0008006" key="4">
    <source>
        <dbReference type="Google" id="ProtNLM"/>
    </source>
</evidence>
<feature type="transmembrane region" description="Helical" evidence="1">
    <location>
        <begin position="51"/>
        <end position="75"/>
    </location>
</feature>
<proteinExistence type="predicted"/>
<dbReference type="AlphaFoldDB" id="A0A0W0XHE4"/>
<name>A0A0W0XHE4_9GAMM</name>
<feature type="transmembrane region" description="Helical" evidence="1">
    <location>
        <begin position="95"/>
        <end position="118"/>
    </location>
</feature>
<organism evidence="2 3">
    <name type="scientific">Legionella oakridgensis</name>
    <dbReference type="NCBI Taxonomy" id="29423"/>
    <lineage>
        <taxon>Bacteria</taxon>
        <taxon>Pseudomonadati</taxon>
        <taxon>Pseudomonadota</taxon>
        <taxon>Gammaproteobacteria</taxon>
        <taxon>Legionellales</taxon>
        <taxon>Legionellaceae</taxon>
        <taxon>Legionella</taxon>
    </lineage>
</organism>
<keyword evidence="1" id="KW-0472">Membrane</keyword>
<reference evidence="2 3" key="1">
    <citation type="submission" date="2015-11" db="EMBL/GenBank/DDBJ databases">
        <title>Genomic analysis of 38 Legionella species identifies large and diverse effector repertoires.</title>
        <authorList>
            <person name="Burstein D."/>
            <person name="Amaro F."/>
            <person name="Zusman T."/>
            <person name="Lifshitz Z."/>
            <person name="Cohen O."/>
            <person name="Gilbert J.A."/>
            <person name="Pupko T."/>
            <person name="Shuman H.A."/>
            <person name="Segal G."/>
        </authorList>
    </citation>
    <scope>NUCLEOTIDE SEQUENCE [LARGE SCALE GENOMIC DNA]</scope>
    <source>
        <strain evidence="2 3">Oak Ridge-10</strain>
    </source>
</reference>
<evidence type="ECO:0000313" key="3">
    <source>
        <dbReference type="Proteomes" id="UP000054858"/>
    </source>
</evidence>
<dbReference type="PATRIC" id="fig|29423.5.peg.471"/>
<accession>A0A0W0XHE4</accession>
<dbReference type="EMBL" id="LNYP01000006">
    <property type="protein sequence ID" value="KTD43906.1"/>
    <property type="molecule type" value="Genomic_DNA"/>
</dbReference>
<keyword evidence="1" id="KW-1133">Transmembrane helix</keyword>
<protein>
    <recommendedName>
        <fullName evidence="4">CAAX amino terminal protease self-immunity</fullName>
    </recommendedName>
</protein>
<feature type="transmembrane region" description="Helical" evidence="1">
    <location>
        <begin position="172"/>
        <end position="192"/>
    </location>
</feature>
<sequence>MTINWPLVIVLFVLAIPGVFIAIPRLINLLLSKNSAQIKKRLSGLAIGQTLLMVFVMSIAGSVLSVSTGLNASLLESLLRGESVVTAIQDGLLPVFLYTLGGLVIFFILYYGVVASFLDETTLKIMQTLRGSIGLDGCMLYGGVVEELLGRWGLMNLMAFFAILFSGQRGPLIFWSAILISGGMYTLGHIPAYLAAGCQPTHRFFYSLVLLQGWQAILFGLLFWHYGLLFAIIAHMLFHLGWWLYDKPITLPLSS</sequence>